<reference evidence="1" key="1">
    <citation type="submission" date="2020-04" db="EMBL/GenBank/DDBJ databases">
        <authorList>
            <person name="Chiriac C."/>
            <person name="Salcher M."/>
            <person name="Ghai R."/>
            <person name="Kavagutti S V."/>
        </authorList>
    </citation>
    <scope>NUCLEOTIDE SEQUENCE</scope>
</reference>
<sequence length="261" mass="26978">MGRPLKIKKVSEASYDSSTGANPGTDIGFNAFSVLTNPVTPSNVWNGTEYLGVVGGSNTVDTAAYPTVKCRVFITGFAEEDGYIIRQKGSRKYLVGGTTARTALVAGSAYRVTVVGDTNWSAYGAGADVAVGDVFTATVALGNTGTGRVNAVGQCVLTSDLSPTAGNMSISYFSNDSTETAISKLTNKFLQNFAGGETGGNADTGDVWAADQVVNNVEFAANFFSDEGTTAKSGAEVDTWADGSQLSSGNLDLAIVENYNS</sequence>
<accession>A0A6J5LVC1</accession>
<proteinExistence type="predicted"/>
<organism evidence="1">
    <name type="scientific">uncultured Caudovirales phage</name>
    <dbReference type="NCBI Taxonomy" id="2100421"/>
    <lineage>
        <taxon>Viruses</taxon>
        <taxon>Duplodnaviria</taxon>
        <taxon>Heunggongvirae</taxon>
        <taxon>Uroviricota</taxon>
        <taxon>Caudoviricetes</taxon>
        <taxon>Peduoviridae</taxon>
        <taxon>Maltschvirus</taxon>
        <taxon>Maltschvirus maltsch</taxon>
    </lineage>
</organism>
<dbReference type="EMBL" id="LR796341">
    <property type="protein sequence ID" value="CAB4138061.1"/>
    <property type="molecule type" value="Genomic_DNA"/>
</dbReference>
<evidence type="ECO:0000313" key="1">
    <source>
        <dbReference type="EMBL" id="CAB4138061.1"/>
    </source>
</evidence>
<name>A0A6J5LVC1_9CAUD</name>
<protein>
    <submittedName>
        <fullName evidence="1">Uncharacterized protein</fullName>
    </submittedName>
</protein>
<gene>
    <name evidence="1" type="ORF">UFOVP328_254</name>
</gene>